<organism evidence="6 7">
    <name type="scientific">Agrocybe chaxingu</name>
    <dbReference type="NCBI Taxonomy" id="84603"/>
    <lineage>
        <taxon>Eukaryota</taxon>
        <taxon>Fungi</taxon>
        <taxon>Dikarya</taxon>
        <taxon>Basidiomycota</taxon>
        <taxon>Agaricomycotina</taxon>
        <taxon>Agaricomycetes</taxon>
        <taxon>Agaricomycetidae</taxon>
        <taxon>Agaricales</taxon>
        <taxon>Agaricineae</taxon>
        <taxon>Strophariaceae</taxon>
        <taxon>Agrocybe</taxon>
    </lineage>
</organism>
<dbReference type="GO" id="GO:0006508">
    <property type="term" value="P:proteolysis"/>
    <property type="evidence" value="ECO:0007669"/>
    <property type="project" value="InterPro"/>
</dbReference>
<dbReference type="GO" id="GO:0006915">
    <property type="term" value="P:apoptotic process"/>
    <property type="evidence" value="ECO:0007669"/>
    <property type="project" value="UniProtKB-KW"/>
</dbReference>
<dbReference type="Gene3D" id="3.40.50.1460">
    <property type="match status" value="1"/>
</dbReference>
<comment type="similarity">
    <text evidence="1">Belongs to the peptidase C14B family.</text>
</comment>
<evidence type="ECO:0000256" key="1">
    <source>
        <dbReference type="ARBA" id="ARBA00009005"/>
    </source>
</evidence>
<keyword evidence="3" id="KW-0378">Hydrolase</keyword>
<dbReference type="InterPro" id="IPR029030">
    <property type="entry name" value="Caspase-like_dom_sf"/>
</dbReference>
<keyword evidence="7" id="KW-1185">Reference proteome</keyword>
<evidence type="ECO:0000256" key="3">
    <source>
        <dbReference type="ARBA" id="ARBA00022807"/>
    </source>
</evidence>
<dbReference type="GO" id="GO:0004197">
    <property type="term" value="F:cysteine-type endopeptidase activity"/>
    <property type="evidence" value="ECO:0007669"/>
    <property type="project" value="InterPro"/>
</dbReference>
<evidence type="ECO:0000259" key="5">
    <source>
        <dbReference type="Pfam" id="PF00656"/>
    </source>
</evidence>
<dbReference type="AlphaFoldDB" id="A0A9W8JWP4"/>
<sequence length="671" mass="73931">MEPNNPSLANPPILALIIGINKYPYSGDDLSGAVGDADAFGTFLTEKLGVSPSNITNLRDEQASRQAILDALVALRDTDKYKKDEAAIIIFYAGHGAECDRPKEWGDWTKWGDWTTTSKIEMLCPSDLGARVVTEVDGEQVETIVDAIPDRTISVGLHLISESKGNNITLIMDCCSSGGGSDVDSDMPIDHYVARRIKNPPPLQAPGDVGIWSWGIRGVRVPDGFAGEYHASHVLLAACGREESARENPKTNRGLFTSSLLGVLENEDLNTLTYISLMDKLKMPIWQTPHCEGVGVNWRLFNKSAAGADPSFILTKHDKEGLITVEAGSAQGITVGSHFAVHAMNLIESPVTSNPCIGELEVKTVNLFTSVMKPLSTAPKFKVPSSCYSKLMYAAEYTVSIFCEDKALLASAFPADFNKKSGIVVADDVRHCDLELTVKDGRVHFDRHQLLVTAHLPTRIRHSASVGDVATIQEVVAATRHFYYHLTRTSDDNFKNVWMEMKKLEQFHHILTPIGNNLLAKEPATIVVDESVPLGMTIFNQTDLLLYPYLFWFDPTDLSIADWHITHKGANDIITNVDVPLPPKSSLAIGYGKLDVIPWQFFLPEGEKKDLGFFKLLLSTRPAYFDNILQESPFEPQSLASKRVGKPSGTEPSREDKWGAQLVTVIQVEKE</sequence>
<dbReference type="PANTHER" id="PTHR48104">
    <property type="entry name" value="METACASPASE-4"/>
    <property type="match status" value="1"/>
</dbReference>
<dbReference type="InterPro" id="IPR011600">
    <property type="entry name" value="Pept_C14_caspase"/>
</dbReference>
<dbReference type="SUPFAM" id="SSF52129">
    <property type="entry name" value="Caspase-like"/>
    <property type="match status" value="1"/>
</dbReference>
<evidence type="ECO:0000256" key="4">
    <source>
        <dbReference type="SAM" id="MobiDB-lite"/>
    </source>
</evidence>
<keyword evidence="3" id="KW-0788">Thiol protease</keyword>
<gene>
    <name evidence="6" type="ORF">NLJ89_g7510</name>
</gene>
<comment type="caution">
    <text evidence="6">The sequence shown here is derived from an EMBL/GenBank/DDBJ whole genome shotgun (WGS) entry which is preliminary data.</text>
</comment>
<protein>
    <recommendedName>
        <fullName evidence="5">Peptidase C14 caspase domain-containing protein</fullName>
    </recommendedName>
</protein>
<proteinExistence type="inferred from homology"/>
<reference evidence="6" key="1">
    <citation type="submission" date="2022-07" db="EMBL/GenBank/DDBJ databases">
        <title>Genome Sequence of Agrocybe chaxingu.</title>
        <authorList>
            <person name="Buettner E."/>
        </authorList>
    </citation>
    <scope>NUCLEOTIDE SEQUENCE</scope>
    <source>
        <strain evidence="6">MP-N11</strain>
    </source>
</reference>
<dbReference type="Proteomes" id="UP001148786">
    <property type="component" value="Unassembled WGS sequence"/>
</dbReference>
<dbReference type="InterPro" id="IPR050452">
    <property type="entry name" value="Metacaspase"/>
</dbReference>
<feature type="domain" description="Peptidase C14 caspase" evidence="5">
    <location>
        <begin position="14"/>
        <end position="280"/>
    </location>
</feature>
<evidence type="ECO:0000313" key="7">
    <source>
        <dbReference type="Proteomes" id="UP001148786"/>
    </source>
</evidence>
<dbReference type="EMBL" id="JANKHO010000904">
    <property type="protein sequence ID" value="KAJ3505257.1"/>
    <property type="molecule type" value="Genomic_DNA"/>
</dbReference>
<dbReference type="Pfam" id="PF00656">
    <property type="entry name" value="Peptidase_C14"/>
    <property type="match status" value="1"/>
</dbReference>
<dbReference type="PANTHER" id="PTHR48104:SF30">
    <property type="entry name" value="METACASPASE-1"/>
    <property type="match status" value="1"/>
</dbReference>
<name>A0A9W8JWP4_9AGAR</name>
<dbReference type="GO" id="GO:0005737">
    <property type="term" value="C:cytoplasm"/>
    <property type="evidence" value="ECO:0007669"/>
    <property type="project" value="TreeGrafter"/>
</dbReference>
<evidence type="ECO:0000313" key="6">
    <source>
        <dbReference type="EMBL" id="KAJ3505257.1"/>
    </source>
</evidence>
<feature type="region of interest" description="Disordered" evidence="4">
    <location>
        <begin position="636"/>
        <end position="658"/>
    </location>
</feature>
<keyword evidence="3" id="KW-0645">Protease</keyword>
<keyword evidence="2" id="KW-0053">Apoptosis</keyword>
<accession>A0A9W8JWP4</accession>
<dbReference type="OrthoDB" id="3223806at2759"/>
<evidence type="ECO:0000256" key="2">
    <source>
        <dbReference type="ARBA" id="ARBA00022703"/>
    </source>
</evidence>